<keyword evidence="5 9" id="KW-0479">Metal-binding</keyword>
<comment type="function">
    <text evidence="7 9">Catalyzes the aldol cleavage of 4-hydroxy-4-methyl-2-oxoglutarate (HMG) into 2 molecules of pyruvate. Also contains a secondary oxaloacetate (OAA) decarboxylase activity due to the common pyruvate enolate transition state formed following C-C bond cleavage in the retro-aldol and decarboxylation reactions.</text>
</comment>
<evidence type="ECO:0000256" key="2">
    <source>
        <dbReference type="ARBA" id="ARBA00001968"/>
    </source>
</evidence>
<gene>
    <name evidence="10" type="primary">rraA</name>
    <name evidence="10" type="ORF">AACH00_19090</name>
</gene>
<dbReference type="InterPro" id="IPR010203">
    <property type="entry name" value="RraA"/>
</dbReference>
<keyword evidence="6 9" id="KW-0456">Lyase</keyword>
<evidence type="ECO:0000256" key="6">
    <source>
        <dbReference type="ARBA" id="ARBA00023239"/>
    </source>
</evidence>
<comment type="catalytic activity">
    <reaction evidence="1 9">
        <text>4-hydroxy-4-methyl-2-oxoglutarate = 2 pyruvate</text>
        <dbReference type="Rhea" id="RHEA:22748"/>
        <dbReference type="ChEBI" id="CHEBI:15361"/>
        <dbReference type="ChEBI" id="CHEBI:58276"/>
        <dbReference type="EC" id="4.1.3.17"/>
    </reaction>
</comment>
<dbReference type="NCBIfam" id="NF006875">
    <property type="entry name" value="PRK09372.1"/>
    <property type="match status" value="1"/>
</dbReference>
<dbReference type="SUPFAM" id="SSF89562">
    <property type="entry name" value="RraA-like"/>
    <property type="match status" value="1"/>
</dbReference>
<evidence type="ECO:0000256" key="8">
    <source>
        <dbReference type="ARBA" id="ARBA00047973"/>
    </source>
</evidence>
<dbReference type="NCBIfam" id="TIGR01935">
    <property type="entry name" value="NOT-MenG"/>
    <property type="match status" value="1"/>
</dbReference>
<accession>A0ABU9C998</accession>
<dbReference type="Gene3D" id="3.50.30.40">
    <property type="entry name" value="Ribonuclease E inhibitor RraA/RraA-like"/>
    <property type="match status" value="1"/>
</dbReference>
<dbReference type="InterPro" id="IPR005493">
    <property type="entry name" value="RraA/RraA-like"/>
</dbReference>
<evidence type="ECO:0000313" key="11">
    <source>
        <dbReference type="Proteomes" id="UP001379945"/>
    </source>
</evidence>
<evidence type="ECO:0000256" key="9">
    <source>
        <dbReference type="RuleBase" id="RU004338"/>
    </source>
</evidence>
<dbReference type="Pfam" id="PF03737">
    <property type="entry name" value="RraA-like"/>
    <property type="match status" value="1"/>
</dbReference>
<evidence type="ECO:0000256" key="3">
    <source>
        <dbReference type="ARBA" id="ARBA00008621"/>
    </source>
</evidence>
<dbReference type="RefSeq" id="WP_341400808.1">
    <property type="nucleotide sequence ID" value="NZ_JBBUTI010000018.1"/>
</dbReference>
<protein>
    <recommendedName>
        <fullName evidence="9">4-hydroxy-4-methyl-2-oxoglutarate aldolase</fullName>
        <shortName evidence="9">HMG aldolase</shortName>
        <ecNumber evidence="9">4.1.1.112</ecNumber>
        <ecNumber evidence="9">4.1.3.17</ecNumber>
    </recommendedName>
    <alternativeName>
        <fullName evidence="9">Oxaloacetate decarboxylase</fullName>
    </alternativeName>
</protein>
<proteinExistence type="inferred from homology"/>
<dbReference type="EC" id="4.1.3.17" evidence="9"/>
<evidence type="ECO:0000256" key="7">
    <source>
        <dbReference type="ARBA" id="ARBA00025046"/>
    </source>
</evidence>
<dbReference type="EC" id="4.1.1.112" evidence="9"/>
<dbReference type="CDD" id="cd16841">
    <property type="entry name" value="RraA_family"/>
    <property type="match status" value="1"/>
</dbReference>
<evidence type="ECO:0000256" key="5">
    <source>
        <dbReference type="ARBA" id="ARBA00022723"/>
    </source>
</evidence>
<comment type="caution">
    <text evidence="10">The sequence shown here is derived from an EMBL/GenBank/DDBJ whole genome shotgun (WGS) entry which is preliminary data.</text>
</comment>
<evidence type="ECO:0000313" key="10">
    <source>
        <dbReference type="EMBL" id="MEK8048464.1"/>
    </source>
</evidence>
<dbReference type="Proteomes" id="UP001379945">
    <property type="component" value="Unassembled WGS sequence"/>
</dbReference>
<dbReference type="EMBL" id="JBBUTI010000018">
    <property type="protein sequence ID" value="MEK8048464.1"/>
    <property type="molecule type" value="Genomic_DNA"/>
</dbReference>
<evidence type="ECO:0000256" key="4">
    <source>
        <dbReference type="ARBA" id="ARBA00011233"/>
    </source>
</evidence>
<comment type="similarity">
    <text evidence="3 9">Belongs to the class II aldolase/RraA-like family.</text>
</comment>
<comment type="cofactor">
    <cofactor evidence="2 9">
        <name>a divalent metal cation</name>
        <dbReference type="ChEBI" id="CHEBI:60240"/>
    </cofactor>
</comment>
<sequence length="167" mass="17887">MSNDATFTSTCDLCDQYKSDDSGAFRVLPPVYTDYGGRSRFHGLVSTVRCLEDNSRVKEAVNEPGLGRVLVVDGGGNLRRSLVGGLLAAAAARNGWAGIVVHGAVRDKLELQACDLGLKAMALTPMPTDRKDQGQRDVAIQLDGTWVRPGDWLVADEDGIVITLAKT</sequence>
<name>A0ABU9C998_9BURK</name>
<reference evidence="10 11" key="1">
    <citation type="submission" date="2024-04" db="EMBL/GenBank/DDBJ databases">
        <title>Novel species of the genus Ideonella isolated from streams.</title>
        <authorList>
            <person name="Lu H."/>
        </authorList>
    </citation>
    <scope>NUCLEOTIDE SEQUENCE [LARGE SCALE GENOMIC DNA]</scope>
    <source>
        <strain evidence="10 11">LYT19W</strain>
    </source>
</reference>
<organism evidence="10 11">
    <name type="scientific">Ideonella margarita</name>
    <dbReference type="NCBI Taxonomy" id="2984191"/>
    <lineage>
        <taxon>Bacteria</taxon>
        <taxon>Pseudomonadati</taxon>
        <taxon>Pseudomonadota</taxon>
        <taxon>Betaproteobacteria</taxon>
        <taxon>Burkholderiales</taxon>
        <taxon>Sphaerotilaceae</taxon>
        <taxon>Ideonella</taxon>
    </lineage>
</organism>
<keyword evidence="11" id="KW-1185">Reference proteome</keyword>
<evidence type="ECO:0000256" key="1">
    <source>
        <dbReference type="ARBA" id="ARBA00001342"/>
    </source>
</evidence>
<dbReference type="InterPro" id="IPR036704">
    <property type="entry name" value="RraA/RraA-like_sf"/>
</dbReference>
<dbReference type="PANTHER" id="PTHR33254">
    <property type="entry name" value="4-HYDROXY-4-METHYL-2-OXOGLUTARATE ALDOLASE 3-RELATED"/>
    <property type="match status" value="1"/>
</dbReference>
<comment type="subunit">
    <text evidence="4 9">Homotrimer.</text>
</comment>
<dbReference type="PANTHER" id="PTHR33254:SF4">
    <property type="entry name" value="4-HYDROXY-4-METHYL-2-OXOGLUTARATE ALDOLASE 3-RELATED"/>
    <property type="match status" value="1"/>
</dbReference>
<comment type="catalytic activity">
    <reaction evidence="8 9">
        <text>oxaloacetate + H(+) = pyruvate + CO2</text>
        <dbReference type="Rhea" id="RHEA:15641"/>
        <dbReference type="ChEBI" id="CHEBI:15361"/>
        <dbReference type="ChEBI" id="CHEBI:15378"/>
        <dbReference type="ChEBI" id="CHEBI:16452"/>
        <dbReference type="ChEBI" id="CHEBI:16526"/>
        <dbReference type="EC" id="4.1.1.112"/>
    </reaction>
</comment>